<name>A0A0C3CQK5_HEBCY</name>
<gene>
    <name evidence="1" type="ORF">M413DRAFT_441477</name>
</gene>
<keyword evidence="2" id="KW-1185">Reference proteome</keyword>
<accession>A0A0C3CQK5</accession>
<reference evidence="2" key="2">
    <citation type="submission" date="2015-01" db="EMBL/GenBank/DDBJ databases">
        <title>Evolutionary Origins and Diversification of the Mycorrhizal Mutualists.</title>
        <authorList>
            <consortium name="DOE Joint Genome Institute"/>
            <consortium name="Mycorrhizal Genomics Consortium"/>
            <person name="Kohler A."/>
            <person name="Kuo A."/>
            <person name="Nagy L.G."/>
            <person name="Floudas D."/>
            <person name="Copeland A."/>
            <person name="Barry K.W."/>
            <person name="Cichocki N."/>
            <person name="Veneault-Fourrey C."/>
            <person name="LaButti K."/>
            <person name="Lindquist E.A."/>
            <person name="Lipzen A."/>
            <person name="Lundell T."/>
            <person name="Morin E."/>
            <person name="Murat C."/>
            <person name="Riley R."/>
            <person name="Ohm R."/>
            <person name="Sun H."/>
            <person name="Tunlid A."/>
            <person name="Henrissat B."/>
            <person name="Grigoriev I.V."/>
            <person name="Hibbett D.S."/>
            <person name="Martin F."/>
        </authorList>
    </citation>
    <scope>NUCLEOTIDE SEQUENCE [LARGE SCALE GENOMIC DNA]</scope>
    <source>
        <strain evidence="2">h7</strain>
    </source>
</reference>
<dbReference type="OrthoDB" id="3226250at2759"/>
<evidence type="ECO:0000313" key="1">
    <source>
        <dbReference type="EMBL" id="KIM46384.1"/>
    </source>
</evidence>
<sequence>MPPGQIARLLQHVYGPYPENVILNDNFPRQGFKPPLRLLQLYSGKESIGFDQSEYIIKPPENSRVEDIVFFGVLEILELDWLSEQGLPYLERDFQEYDEKIHLSRCRSTLRALYGQRKGEGSHLKIRIKCNKHLLAHFLTTDSDPDKLLIYSQSTGTEGTIQRAFSVETLHPSTLNMSTNFLERFRLRALIKELIDTDENCTPLKNRNIEWLIHRYYTEIYPRDSDRARKIQDSRLDLDVYEEPKHLRHIPRAEIRGYFATHAKWLLAHQIASASSATSLLDIRQWIAFCDEASRDSMDAKKHGVHWGIPKGQQVEVNSTYDLAKDLAKFGCNVKFWETKLKAARKSKPKRKKEISPEIVPVTPPPIKFQYDSDFSDPSTPGASDIEDEVPLNHSIPKFCLAPPQIPTGRFTWACPGCYYKIDLLNLSEENLGALPNDAIPVLTGKSWKIHDGPVQRALFLMVSNHYRKAHIIPNGIDIIQNGNTWQLRNLHPPEEPRKMKLEENVQEIKDSLRRSSRIPVPRRTSDIG</sequence>
<organism evidence="1 2">
    <name type="scientific">Hebeloma cylindrosporum</name>
    <dbReference type="NCBI Taxonomy" id="76867"/>
    <lineage>
        <taxon>Eukaryota</taxon>
        <taxon>Fungi</taxon>
        <taxon>Dikarya</taxon>
        <taxon>Basidiomycota</taxon>
        <taxon>Agaricomycotina</taxon>
        <taxon>Agaricomycetes</taxon>
        <taxon>Agaricomycetidae</taxon>
        <taxon>Agaricales</taxon>
        <taxon>Agaricineae</taxon>
        <taxon>Hymenogastraceae</taxon>
        <taxon>Hebeloma</taxon>
    </lineage>
</organism>
<proteinExistence type="predicted"/>
<dbReference type="STRING" id="686832.A0A0C3CQK5"/>
<dbReference type="EMBL" id="KN831771">
    <property type="protein sequence ID" value="KIM46384.1"/>
    <property type="molecule type" value="Genomic_DNA"/>
</dbReference>
<dbReference type="Proteomes" id="UP000053424">
    <property type="component" value="Unassembled WGS sequence"/>
</dbReference>
<dbReference type="AlphaFoldDB" id="A0A0C3CQK5"/>
<evidence type="ECO:0000313" key="2">
    <source>
        <dbReference type="Proteomes" id="UP000053424"/>
    </source>
</evidence>
<protein>
    <submittedName>
        <fullName evidence="1">Uncharacterized protein</fullName>
    </submittedName>
</protein>
<dbReference type="HOGENOM" id="CLU_032664_1_0_1"/>
<reference evidence="1 2" key="1">
    <citation type="submission" date="2014-04" db="EMBL/GenBank/DDBJ databases">
        <authorList>
            <consortium name="DOE Joint Genome Institute"/>
            <person name="Kuo A."/>
            <person name="Gay G."/>
            <person name="Dore J."/>
            <person name="Kohler A."/>
            <person name="Nagy L.G."/>
            <person name="Floudas D."/>
            <person name="Copeland A."/>
            <person name="Barry K.W."/>
            <person name="Cichocki N."/>
            <person name="Veneault-Fourrey C."/>
            <person name="LaButti K."/>
            <person name="Lindquist E.A."/>
            <person name="Lipzen A."/>
            <person name="Lundell T."/>
            <person name="Morin E."/>
            <person name="Murat C."/>
            <person name="Sun H."/>
            <person name="Tunlid A."/>
            <person name="Henrissat B."/>
            <person name="Grigoriev I.V."/>
            <person name="Hibbett D.S."/>
            <person name="Martin F."/>
            <person name="Nordberg H.P."/>
            <person name="Cantor M.N."/>
            <person name="Hua S.X."/>
        </authorList>
    </citation>
    <scope>NUCLEOTIDE SEQUENCE [LARGE SCALE GENOMIC DNA]</scope>
    <source>
        <strain evidence="2">h7</strain>
    </source>
</reference>